<name>A0ABU2CG39_9BURK</name>
<keyword evidence="10" id="KW-1185">Reference proteome</keyword>
<feature type="chain" id="PRO_5047297457" description="glycerophosphodiester phosphodiesterase" evidence="7">
    <location>
        <begin position="21"/>
        <end position="325"/>
    </location>
</feature>
<dbReference type="PANTHER" id="PTHR43620:SF7">
    <property type="entry name" value="GLYCEROPHOSPHODIESTER PHOSPHODIESTERASE GDPD5-RELATED"/>
    <property type="match status" value="1"/>
</dbReference>
<proteinExistence type="inferred from homology"/>
<evidence type="ECO:0000256" key="5">
    <source>
        <dbReference type="ARBA" id="ARBA00022801"/>
    </source>
</evidence>
<dbReference type="Pfam" id="PF03009">
    <property type="entry name" value="GDPD"/>
    <property type="match status" value="1"/>
</dbReference>
<reference evidence="9 10" key="1">
    <citation type="submission" date="2023-07" db="EMBL/GenBank/DDBJ databases">
        <title>Sorghum-associated microbial communities from plants grown in Nebraska, USA.</title>
        <authorList>
            <person name="Schachtman D."/>
        </authorList>
    </citation>
    <scope>NUCLEOTIDE SEQUENCE [LARGE SCALE GENOMIC DNA]</scope>
    <source>
        <strain evidence="9 10">BE313</strain>
    </source>
</reference>
<dbReference type="InterPro" id="IPR030395">
    <property type="entry name" value="GP_PDE_dom"/>
</dbReference>
<dbReference type="EMBL" id="JAVDXT010000007">
    <property type="protein sequence ID" value="MDR7380162.1"/>
    <property type="molecule type" value="Genomic_DNA"/>
</dbReference>
<evidence type="ECO:0000256" key="3">
    <source>
        <dbReference type="ARBA" id="ARBA00022729"/>
    </source>
</evidence>
<comment type="similarity">
    <text evidence="1">Belongs to the glycerophosphoryl diester phosphodiesterase family.</text>
</comment>
<keyword evidence="3 7" id="KW-0732">Signal</keyword>
<keyword evidence="5 9" id="KW-0378">Hydrolase</keyword>
<evidence type="ECO:0000256" key="4">
    <source>
        <dbReference type="ARBA" id="ARBA00022798"/>
    </source>
</evidence>
<comment type="caution">
    <text evidence="9">The sequence shown here is derived from an EMBL/GenBank/DDBJ whole genome shotgun (WGS) entry which is preliminary data.</text>
</comment>
<protein>
    <recommendedName>
        <fullName evidence="2">glycerophosphodiester phosphodiesterase</fullName>
        <ecNumber evidence="2">3.1.4.46</ecNumber>
    </recommendedName>
</protein>
<dbReference type="PANTHER" id="PTHR43620">
    <property type="entry name" value="GLYCEROPHOSPHORYL DIESTER PHOSPHODIESTERASE"/>
    <property type="match status" value="1"/>
</dbReference>
<dbReference type="Gene3D" id="3.20.20.190">
    <property type="entry name" value="Phosphatidylinositol (PI) phosphodiesterase"/>
    <property type="match status" value="1"/>
</dbReference>
<evidence type="ECO:0000256" key="2">
    <source>
        <dbReference type="ARBA" id="ARBA00012247"/>
    </source>
</evidence>
<dbReference type="SUPFAM" id="SSF51695">
    <property type="entry name" value="PLC-like phosphodiesterases"/>
    <property type="match status" value="1"/>
</dbReference>
<dbReference type="EC" id="3.1.4.46" evidence="2"/>
<evidence type="ECO:0000313" key="9">
    <source>
        <dbReference type="EMBL" id="MDR7380162.1"/>
    </source>
</evidence>
<gene>
    <name evidence="9" type="ORF">J2X19_004864</name>
</gene>
<dbReference type="InterPro" id="IPR017946">
    <property type="entry name" value="PLC-like_Pdiesterase_TIM-brl"/>
</dbReference>
<organism evidence="9 10">
    <name type="scientific">Rhodoferax ferrireducens</name>
    <dbReference type="NCBI Taxonomy" id="192843"/>
    <lineage>
        <taxon>Bacteria</taxon>
        <taxon>Pseudomonadati</taxon>
        <taxon>Pseudomonadota</taxon>
        <taxon>Betaproteobacteria</taxon>
        <taxon>Burkholderiales</taxon>
        <taxon>Comamonadaceae</taxon>
        <taxon>Rhodoferax</taxon>
    </lineage>
</organism>
<evidence type="ECO:0000256" key="1">
    <source>
        <dbReference type="ARBA" id="ARBA00007277"/>
    </source>
</evidence>
<evidence type="ECO:0000259" key="8">
    <source>
        <dbReference type="PROSITE" id="PS51704"/>
    </source>
</evidence>
<feature type="domain" description="GP-PDE" evidence="8">
    <location>
        <begin position="28"/>
        <end position="318"/>
    </location>
</feature>
<sequence length="325" mass="34624">MRRTTLLALLLASLTGFVHAGDSVVPAPLVIAHRGASGYLPEHTLAGYELAIRMGADFIEPDLQLTQDGVLVAMHDDSLLRTTNVASQFAPRRGGYKVADFSLAEIKTLAVQPTGTGQSSHAGFAPSAAEPFQVPTFQQVIDLAQQLSQASGRSIGIYPEAKQADPAMEDGILATLARNHYGPQSKVFIQSFSDSTLRSLRRKQTAQNNVLPLMLLGVAITGADGVARLGVVSGNTVTPLALQEVASFSEGIGVSIHRPAYVVDKSFIAQAHAAGLQVHGWTFAKADPAAAATEFQRYLEMGMDGVFANYPDLAVTARKRYLQPK</sequence>
<dbReference type="CDD" id="cd08559">
    <property type="entry name" value="GDPD_periplasmic_GlpQ_like"/>
    <property type="match status" value="1"/>
</dbReference>
<comment type="catalytic activity">
    <reaction evidence="6">
        <text>a sn-glycero-3-phosphodiester + H2O = an alcohol + sn-glycerol 3-phosphate + H(+)</text>
        <dbReference type="Rhea" id="RHEA:12969"/>
        <dbReference type="ChEBI" id="CHEBI:15377"/>
        <dbReference type="ChEBI" id="CHEBI:15378"/>
        <dbReference type="ChEBI" id="CHEBI:30879"/>
        <dbReference type="ChEBI" id="CHEBI:57597"/>
        <dbReference type="ChEBI" id="CHEBI:83408"/>
        <dbReference type="EC" id="3.1.4.46"/>
    </reaction>
</comment>
<evidence type="ECO:0000256" key="6">
    <source>
        <dbReference type="ARBA" id="ARBA00047512"/>
    </source>
</evidence>
<dbReference type="Proteomes" id="UP001180487">
    <property type="component" value="Unassembled WGS sequence"/>
</dbReference>
<evidence type="ECO:0000256" key="7">
    <source>
        <dbReference type="SAM" id="SignalP"/>
    </source>
</evidence>
<dbReference type="RefSeq" id="WP_310377054.1">
    <property type="nucleotide sequence ID" value="NZ_JAVDXT010000007.1"/>
</dbReference>
<feature type="signal peptide" evidence="7">
    <location>
        <begin position="1"/>
        <end position="20"/>
    </location>
</feature>
<keyword evidence="4" id="KW-0319">Glycerol metabolism</keyword>
<dbReference type="PROSITE" id="PS51704">
    <property type="entry name" value="GP_PDE"/>
    <property type="match status" value="1"/>
</dbReference>
<evidence type="ECO:0000313" key="10">
    <source>
        <dbReference type="Proteomes" id="UP001180487"/>
    </source>
</evidence>
<accession>A0ABU2CG39</accession>
<dbReference type="GO" id="GO:0008889">
    <property type="term" value="F:glycerophosphodiester phosphodiesterase activity"/>
    <property type="evidence" value="ECO:0007669"/>
    <property type="project" value="UniProtKB-EC"/>
</dbReference>